<reference evidence="1" key="1">
    <citation type="submission" date="2024-01" db="EMBL/GenBank/DDBJ databases">
        <title>The diversity of rhizobia nodulating Mimosa spp. in eleven states of Brazil covering several biomes is determined by host plant, location, and edaphic factors.</title>
        <authorList>
            <person name="Rouws L."/>
            <person name="Barauna A."/>
            <person name="Beukes C."/>
            <person name="De Faria S.M."/>
            <person name="Gross E."/>
            <person name="Dos Reis Junior F.B."/>
            <person name="Simon M."/>
            <person name="Maluk M."/>
            <person name="Odee D.W."/>
            <person name="Kenicer G."/>
            <person name="Young J.P.W."/>
            <person name="Reis V.M."/>
            <person name="Zilli J."/>
            <person name="James E.K."/>
        </authorList>
    </citation>
    <scope>NUCLEOTIDE SEQUENCE</scope>
    <source>
        <strain evidence="1">JPY452</strain>
    </source>
</reference>
<evidence type="ECO:0000313" key="1">
    <source>
        <dbReference type="EMBL" id="MEM5404429.1"/>
    </source>
</evidence>
<proteinExistence type="predicted"/>
<comment type="caution">
    <text evidence="1">The sequence shown here is derived from an EMBL/GenBank/DDBJ whole genome shotgun (WGS) entry which is preliminary data.</text>
</comment>
<dbReference type="EMBL" id="JAYMRU010000029">
    <property type="protein sequence ID" value="MEM5404429.1"/>
    <property type="molecule type" value="Genomic_DNA"/>
</dbReference>
<accession>A0ACC6RSL0</accession>
<gene>
    <name evidence="1" type="ORF">VSR83_31125</name>
</gene>
<protein>
    <submittedName>
        <fullName evidence="1">Uncharacterized protein</fullName>
    </submittedName>
</protein>
<organism evidence="1 2">
    <name type="scientific">Paraburkholderia unamae</name>
    <dbReference type="NCBI Taxonomy" id="219649"/>
    <lineage>
        <taxon>Bacteria</taxon>
        <taxon>Pseudomonadati</taxon>
        <taxon>Pseudomonadota</taxon>
        <taxon>Betaproteobacteria</taxon>
        <taxon>Burkholderiales</taxon>
        <taxon>Burkholderiaceae</taxon>
        <taxon>Paraburkholderia</taxon>
    </lineage>
</organism>
<sequence length="309" mass="32409">MDLPYLFMRANPGDLGARPVVQAPFWESPDIFILAGVAPDAAPETPPALGQVGLAGKPNTLYAHVWNFGKAAAQEVLVEFYWVNPSLGIDASSVQLIAQTTTSIGARGSGHSHVIVKCPEAWTPTFVNGGHECLLVRVWDNPSDLPGEPKFDASWNRHVAQRNIHVAQPDATPMMMRATPGAATLAAKPALTQPLLLQIGRLYGESAQVKVERVSPPAMPWLQLHTGQRGVFPTMATPTGVPSLTPLGPAGGGTPSGPSAGQRDVNVDGQQIGFATSDAAPGPGEAHVYRVSASQNGHVFGGYTVVVVG</sequence>
<keyword evidence="2" id="KW-1185">Reference proteome</keyword>
<name>A0ACC6RSL0_9BURK</name>
<evidence type="ECO:0000313" key="2">
    <source>
        <dbReference type="Proteomes" id="UP001392318"/>
    </source>
</evidence>
<dbReference type="Proteomes" id="UP001392318">
    <property type="component" value="Unassembled WGS sequence"/>
</dbReference>